<dbReference type="Gene3D" id="3.60.110.10">
    <property type="entry name" value="Carbon-nitrogen hydrolase"/>
    <property type="match status" value="1"/>
</dbReference>
<evidence type="ECO:0000313" key="2">
    <source>
        <dbReference type="Proteomes" id="UP001597467"/>
    </source>
</evidence>
<organism evidence="1 2">
    <name type="scientific">Lacinutrix gracilariae</name>
    <dbReference type="NCBI Taxonomy" id="1747198"/>
    <lineage>
        <taxon>Bacteria</taxon>
        <taxon>Pseudomonadati</taxon>
        <taxon>Bacteroidota</taxon>
        <taxon>Flavobacteriia</taxon>
        <taxon>Flavobacteriales</taxon>
        <taxon>Flavobacteriaceae</taxon>
        <taxon>Lacinutrix</taxon>
    </lineage>
</organism>
<dbReference type="InterPro" id="IPR036526">
    <property type="entry name" value="C-N_Hydrolase_sf"/>
</dbReference>
<dbReference type="Proteomes" id="UP001597467">
    <property type="component" value="Unassembled WGS sequence"/>
</dbReference>
<sequence length="1109" mass="130943">MKFELRDIKDAYKRLKTYIYYDNTDIILRRKLVEFETNLTKDFNSLFRGSEKPYQIEDELNIFKNDFGVPQSIDSKLQIFTDELNNFHSSSEFFDFFLNKIDANIYPKKYEKTEIADNFITNQRVEKEYPINRLTAFIDAPIEIHLLSVLWTINYGVQIDSKLGDNCIGNRLLLSKDKKTIVHGSGLFKPYFKQYQKWRDDSVNVAQELIKKERDVLFLNLDVKDYFHSVRIPNDLIYSDQKTHYKLAHNNLNKLFLKIHHIYTEKISLQYEQPYNFSNELERNEENELQEFILPIGLLSSFVLANDYLKDFDKRIVEKYKPAYYGRYVDDILLVLADPNPNSNNEELNEEFKFSFNDYKKRIKKKYNSKNNIHYKITFEEDTLNEIEKYIISNLSPLINLVDSPFSSNSSNSKGRVFKINGKKSLFCQSEKTLLYYFDSEESDMVINKLKRELEERTSEFRDLPSHDNSLGEFESSAYHLDYNGTEGKIKTLQDYKENRYGLTLFLSNQIFSSLNHERSISEKEKNQVLKFFKGSTCLEFYRLWERVFTYFLVNKEPKSYIDFYIHCAEQIDKIGKKDIHFIENTKVEYNLVQNSMAEYLDCAHELTISLNPMFLNQSRDIERHFEFKTIELSNSLLVYYLNNNEITKSNSVWQNRFRETNMIRHQYVSTPLLNYTKDSKRGFSNLLKLQLEIESFELDEKLIENSPRPIKFWECCFASTFTELSKFDKSKCKEKNGYPLTDILGPKIKTEKDLATDTEIKKEEYYLDYAFDIYLKGNSNHLPHYILNDKKLKSSFYDLVNRDRSDNLEHQNQIKEFRINSKDKIKEPSISFANTEVIESNIVKGVRNEPNLSIERYQRLALILNQARKENSDMVLFPEFFIPINLLPSLARYSQKNQTLVISGLEHIISNKTAFNFVATILPVEVNGIKDATIVFRLKNHYAPVEEHLISQNHLNVPKPSISRYDIFNWKNIYFSVFYCFELADLEHRSLLRSKIDLLIALEWNKDTPYFSNIIEASARDLHCYVAQVNTSQFGDTRLTQPTETARKDLLRLKGGTNDAILVSKLNIPKLREFQRKKFSVSNKNFKPLPPNFSIEEVLKRIKNKNIT</sequence>
<evidence type="ECO:0008006" key="3">
    <source>
        <dbReference type="Google" id="ProtNLM"/>
    </source>
</evidence>
<dbReference type="EMBL" id="JBHULM010000007">
    <property type="protein sequence ID" value="MFD2541379.1"/>
    <property type="molecule type" value="Genomic_DNA"/>
</dbReference>
<proteinExistence type="predicted"/>
<dbReference type="RefSeq" id="WP_379901027.1">
    <property type="nucleotide sequence ID" value="NZ_JBHULM010000007.1"/>
</dbReference>
<comment type="caution">
    <text evidence="1">The sequence shown here is derived from an EMBL/GenBank/DDBJ whole genome shotgun (WGS) entry which is preliminary data.</text>
</comment>
<gene>
    <name evidence="1" type="ORF">ACFSSB_03545</name>
</gene>
<name>A0ABW5JXL1_9FLAO</name>
<evidence type="ECO:0000313" key="1">
    <source>
        <dbReference type="EMBL" id="MFD2541379.1"/>
    </source>
</evidence>
<accession>A0ABW5JXL1</accession>
<dbReference type="SUPFAM" id="SSF56317">
    <property type="entry name" value="Carbon-nitrogen hydrolase"/>
    <property type="match status" value="1"/>
</dbReference>
<keyword evidence="2" id="KW-1185">Reference proteome</keyword>
<reference evidence="2" key="1">
    <citation type="journal article" date="2019" name="Int. J. Syst. Evol. Microbiol.">
        <title>The Global Catalogue of Microorganisms (GCM) 10K type strain sequencing project: providing services to taxonomists for standard genome sequencing and annotation.</title>
        <authorList>
            <consortium name="The Broad Institute Genomics Platform"/>
            <consortium name="The Broad Institute Genome Sequencing Center for Infectious Disease"/>
            <person name="Wu L."/>
            <person name="Ma J."/>
        </authorList>
    </citation>
    <scope>NUCLEOTIDE SEQUENCE [LARGE SCALE GENOMIC DNA]</scope>
    <source>
        <strain evidence="2">KCTC 42808</strain>
    </source>
</reference>
<protein>
    <recommendedName>
        <fullName evidence="3">Reverse transcriptase domain-containing protein</fullName>
    </recommendedName>
</protein>